<feature type="domain" description="ITPR-interacting" evidence="2">
    <location>
        <begin position="65"/>
        <end position="217"/>
    </location>
</feature>
<dbReference type="InterPro" id="IPR043444">
    <property type="entry name" value="TESPA1-like"/>
</dbReference>
<dbReference type="Proteomes" id="UP000234681">
    <property type="component" value="Chromosome 4"/>
</dbReference>
<dbReference type="PANTHER" id="PTHR17469:SF14">
    <property type="entry name" value="PROTEIN ITPRID1"/>
    <property type="match status" value="1"/>
</dbReference>
<sequence length="251" mass="28605">MVTMFVQENSKQESIQQWLDSEFFVSVNENFQQAINHSAPLHEQGIVQMTVKDYMRSLHQFSETPALSRGTSLNSCYSSTGVPQSIPEWLEFWEKDPVEILLDLGFGADEPDICTQIPARFLGYSSAARGINIGVFLEAQKQRIDFENPDLYGRFRQLEILNHVTNAFSSLLNGVNTLQSQDEEKAERQVMQNPSSGEVKERKRKMSQLLGRASRQTSRMDGDSALSESFKMQHEILTLPTKPWDPRAELQ</sequence>
<dbReference type="EMBL" id="CH474011">
    <property type="protein sequence ID" value="EDL88070.1"/>
    <property type="molecule type" value="Genomic_DNA"/>
</dbReference>
<accession>A6K0Z8</accession>
<name>A6K0Z8_RAT</name>
<dbReference type="AlphaFoldDB" id="A6K0Z8"/>
<feature type="non-terminal residue" evidence="3">
    <location>
        <position position="251"/>
    </location>
</feature>
<evidence type="ECO:0000313" key="4">
    <source>
        <dbReference type="Proteomes" id="UP000234681"/>
    </source>
</evidence>
<gene>
    <name evidence="3" type="ORF">rCG_52410</name>
</gene>
<reference evidence="3 4" key="1">
    <citation type="submission" date="2005-09" db="EMBL/GenBank/DDBJ databases">
        <authorList>
            <person name="Mural R.J."/>
            <person name="Li P.W."/>
            <person name="Adams M.D."/>
            <person name="Amanatides P.G."/>
            <person name="Baden-Tillson H."/>
            <person name="Barnstead M."/>
            <person name="Chin S.H."/>
            <person name="Dew I."/>
            <person name="Evans C.A."/>
            <person name="Ferriera S."/>
            <person name="Flanigan M."/>
            <person name="Fosler C."/>
            <person name="Glodek A."/>
            <person name="Gu Z."/>
            <person name="Holt R.A."/>
            <person name="Jennings D."/>
            <person name="Kraft C.L."/>
            <person name="Lu F."/>
            <person name="Nguyen T."/>
            <person name="Nusskern D.R."/>
            <person name="Pfannkoch C.M."/>
            <person name="Sitter C."/>
            <person name="Sutton G.G."/>
            <person name="Venter J.C."/>
            <person name="Wang Z."/>
            <person name="Woodage T."/>
            <person name="Zheng X.H."/>
            <person name="Zhong F."/>
        </authorList>
    </citation>
    <scope>NUCLEOTIDE SEQUENCE [LARGE SCALE GENOMIC DNA]</scope>
    <source>
        <strain>BN</strain>
        <strain evidence="4">Sprague-Dawley</strain>
    </source>
</reference>
<dbReference type="SMART" id="SM01257">
    <property type="entry name" value="KRAP_IP3R_bind"/>
    <property type="match status" value="1"/>
</dbReference>
<dbReference type="InterPro" id="IPR029325">
    <property type="entry name" value="ITPR-bd"/>
</dbReference>
<organism evidence="3 4">
    <name type="scientific">Rattus norvegicus</name>
    <name type="common">Rat</name>
    <dbReference type="NCBI Taxonomy" id="10116"/>
    <lineage>
        <taxon>Eukaryota</taxon>
        <taxon>Metazoa</taxon>
        <taxon>Chordata</taxon>
        <taxon>Craniata</taxon>
        <taxon>Vertebrata</taxon>
        <taxon>Euteleostomi</taxon>
        <taxon>Mammalia</taxon>
        <taxon>Eutheria</taxon>
        <taxon>Euarchontoglires</taxon>
        <taxon>Glires</taxon>
        <taxon>Rodentia</taxon>
        <taxon>Myomorpha</taxon>
        <taxon>Muroidea</taxon>
        <taxon>Muridae</taxon>
        <taxon>Murinae</taxon>
        <taxon>Rattus</taxon>
    </lineage>
</organism>
<evidence type="ECO:0000256" key="1">
    <source>
        <dbReference type="SAM" id="MobiDB-lite"/>
    </source>
</evidence>
<feature type="region of interest" description="Disordered" evidence="1">
    <location>
        <begin position="184"/>
        <end position="224"/>
    </location>
</feature>
<evidence type="ECO:0000313" key="3">
    <source>
        <dbReference type="EMBL" id="EDL88070.1"/>
    </source>
</evidence>
<dbReference type="PANTHER" id="PTHR17469">
    <property type="entry name" value="SPERM SPECIFIC ANTIGEN 2-RELATED"/>
    <property type="match status" value="1"/>
</dbReference>
<dbReference type="Pfam" id="PF14722">
    <property type="entry name" value="KRAP_IP3R_bind"/>
    <property type="match status" value="1"/>
</dbReference>
<protein>
    <submittedName>
        <fullName evidence="3">RCG52410</fullName>
    </submittedName>
</protein>
<proteinExistence type="predicted"/>
<evidence type="ECO:0000259" key="2">
    <source>
        <dbReference type="SMART" id="SM01257"/>
    </source>
</evidence>
<dbReference type="GO" id="GO:0005102">
    <property type="term" value="F:signaling receptor binding"/>
    <property type="evidence" value="ECO:0007669"/>
    <property type="project" value="InterPro"/>
</dbReference>